<dbReference type="EMBL" id="MFSQ01000045">
    <property type="protein sequence ID" value="OGI40963.1"/>
    <property type="molecule type" value="Genomic_DNA"/>
</dbReference>
<reference evidence="2 3" key="1">
    <citation type="journal article" date="2016" name="Nat. Commun.">
        <title>Thousands of microbial genomes shed light on interconnected biogeochemical processes in an aquifer system.</title>
        <authorList>
            <person name="Anantharaman K."/>
            <person name="Brown C.T."/>
            <person name="Hug L.A."/>
            <person name="Sharon I."/>
            <person name="Castelle C.J."/>
            <person name="Probst A.J."/>
            <person name="Thomas B.C."/>
            <person name="Singh A."/>
            <person name="Wilkins M.J."/>
            <person name="Karaoz U."/>
            <person name="Brodie E.L."/>
            <person name="Williams K.H."/>
            <person name="Hubbard S.S."/>
            <person name="Banfield J.F."/>
        </authorList>
    </citation>
    <scope>NUCLEOTIDE SEQUENCE [LARGE SCALE GENOMIC DNA]</scope>
</reference>
<dbReference type="Pfam" id="PF00498">
    <property type="entry name" value="FHA"/>
    <property type="match status" value="1"/>
</dbReference>
<dbReference type="Proteomes" id="UP000178379">
    <property type="component" value="Unassembled WGS sequence"/>
</dbReference>
<dbReference type="PROSITE" id="PS50006">
    <property type="entry name" value="FHA_DOMAIN"/>
    <property type="match status" value="1"/>
</dbReference>
<sequence length="211" mass="22764">MGKLVIKCRGSIIDDVGLKLGDTTIGRDPGCDIVLKDDKSVSKKHAVIKTVGNKSTLEDLGSTNGTLIDTKRVTRHELRHGEIITIGDHELIYREDIAMGASKFGSRPAFPAVPPETSQEKTKVITACSQLLAVEGKDKGKRVPLVKEETLLDNPGKSPARIYRTPDGYVLSAQIGPGEPRLNDRPVPPGGQLLGSTDLIEVAGTKYQFLK</sequence>
<dbReference type="CDD" id="cd00060">
    <property type="entry name" value="FHA"/>
    <property type="match status" value="1"/>
</dbReference>
<feature type="domain" description="FHA" evidence="1">
    <location>
        <begin position="23"/>
        <end position="73"/>
    </location>
</feature>
<dbReference type="Gene3D" id="2.60.200.20">
    <property type="match status" value="1"/>
</dbReference>
<dbReference type="STRING" id="1817756.A2140_02395"/>
<evidence type="ECO:0000313" key="3">
    <source>
        <dbReference type="Proteomes" id="UP000178379"/>
    </source>
</evidence>
<proteinExistence type="predicted"/>
<evidence type="ECO:0000313" key="2">
    <source>
        <dbReference type="EMBL" id="OGI40963.1"/>
    </source>
</evidence>
<dbReference type="PANTHER" id="PTHR23308">
    <property type="entry name" value="NUCLEAR INHIBITOR OF PROTEIN PHOSPHATASE-1"/>
    <property type="match status" value="1"/>
</dbReference>
<dbReference type="SUPFAM" id="SSF49879">
    <property type="entry name" value="SMAD/FHA domain"/>
    <property type="match status" value="1"/>
</dbReference>
<accession>A0A1F6T756</accession>
<organism evidence="2 3">
    <name type="scientific">Candidatus Muproteobacteria bacterium RBG_16_62_13</name>
    <dbReference type="NCBI Taxonomy" id="1817756"/>
    <lineage>
        <taxon>Bacteria</taxon>
        <taxon>Pseudomonadati</taxon>
        <taxon>Pseudomonadota</taxon>
        <taxon>Candidatus Muproteobacteria</taxon>
    </lineage>
</organism>
<dbReference type="InterPro" id="IPR008984">
    <property type="entry name" value="SMAD_FHA_dom_sf"/>
</dbReference>
<evidence type="ECO:0000259" key="1">
    <source>
        <dbReference type="PROSITE" id="PS50006"/>
    </source>
</evidence>
<gene>
    <name evidence="2" type="ORF">A2140_02395</name>
</gene>
<name>A0A1F6T756_9PROT</name>
<comment type="caution">
    <text evidence="2">The sequence shown here is derived from an EMBL/GenBank/DDBJ whole genome shotgun (WGS) entry which is preliminary data.</text>
</comment>
<dbReference type="SMART" id="SM00240">
    <property type="entry name" value="FHA"/>
    <property type="match status" value="1"/>
</dbReference>
<dbReference type="AlphaFoldDB" id="A0A1F6T756"/>
<dbReference type="InterPro" id="IPR000253">
    <property type="entry name" value="FHA_dom"/>
</dbReference>
<dbReference type="InterPro" id="IPR050923">
    <property type="entry name" value="Cell_Proc_Reg/RNA_Proc"/>
</dbReference>
<protein>
    <recommendedName>
        <fullName evidence="1">FHA domain-containing protein</fullName>
    </recommendedName>
</protein>